<evidence type="ECO:0000256" key="8">
    <source>
        <dbReference type="ARBA" id="ARBA00023136"/>
    </source>
</evidence>
<keyword evidence="8 9" id="KW-0472">Membrane</keyword>
<comment type="function">
    <text evidence="9 10">This protein specifically catalyzes the removal of signal peptides from prolipoproteins.</text>
</comment>
<dbReference type="NCBIfam" id="TIGR00077">
    <property type="entry name" value="lspA"/>
    <property type="match status" value="1"/>
</dbReference>
<comment type="pathway">
    <text evidence="9">Protein modification; lipoprotein biosynthesis (signal peptide cleavage).</text>
</comment>
<keyword evidence="14" id="KW-1185">Reference proteome</keyword>
<comment type="subcellular location">
    <subcellularLocation>
        <location evidence="9">Cell membrane</location>
        <topology evidence="9">Multi-pass membrane protein</topology>
    </subcellularLocation>
</comment>
<keyword evidence="5 9" id="KW-0064">Aspartyl protease</keyword>
<evidence type="ECO:0000313" key="13">
    <source>
        <dbReference type="EMBL" id="QSB04248.1"/>
    </source>
</evidence>
<keyword evidence="3 9" id="KW-0645">Protease</keyword>
<evidence type="ECO:0000256" key="4">
    <source>
        <dbReference type="ARBA" id="ARBA00022692"/>
    </source>
</evidence>
<gene>
    <name evidence="9 13" type="primary">lspA</name>
    <name evidence="13" type="ORF">JQS30_10575</name>
</gene>
<feature type="active site" evidence="9">
    <location>
        <position position="161"/>
    </location>
</feature>
<dbReference type="GO" id="GO:0005886">
    <property type="term" value="C:plasma membrane"/>
    <property type="evidence" value="ECO:0007669"/>
    <property type="project" value="UniProtKB-SubCell"/>
</dbReference>
<feature type="transmembrane region" description="Helical" evidence="9">
    <location>
        <begin position="108"/>
        <end position="126"/>
    </location>
</feature>
<dbReference type="HAMAP" id="MF_00161">
    <property type="entry name" value="LspA"/>
    <property type="match status" value="1"/>
</dbReference>
<comment type="similarity">
    <text evidence="1 9 11">Belongs to the peptidase A8 family.</text>
</comment>
<feature type="region of interest" description="Disordered" evidence="12">
    <location>
        <begin position="182"/>
        <end position="223"/>
    </location>
</feature>
<dbReference type="AlphaFoldDB" id="A0A895XRL0"/>
<evidence type="ECO:0000256" key="12">
    <source>
        <dbReference type="SAM" id="MobiDB-lite"/>
    </source>
</evidence>
<evidence type="ECO:0000256" key="7">
    <source>
        <dbReference type="ARBA" id="ARBA00022989"/>
    </source>
</evidence>
<dbReference type="EMBL" id="CP070496">
    <property type="protein sequence ID" value="QSB04248.1"/>
    <property type="molecule type" value="Genomic_DNA"/>
</dbReference>
<dbReference type="PANTHER" id="PTHR33695">
    <property type="entry name" value="LIPOPROTEIN SIGNAL PEPTIDASE"/>
    <property type="match status" value="1"/>
</dbReference>
<evidence type="ECO:0000313" key="14">
    <source>
        <dbReference type="Proteomes" id="UP000662939"/>
    </source>
</evidence>
<evidence type="ECO:0000256" key="6">
    <source>
        <dbReference type="ARBA" id="ARBA00022801"/>
    </source>
</evidence>
<accession>A0A895XRL0</accession>
<dbReference type="Proteomes" id="UP000662939">
    <property type="component" value="Chromosome"/>
</dbReference>
<dbReference type="PROSITE" id="PS00855">
    <property type="entry name" value="SPASE_II"/>
    <property type="match status" value="1"/>
</dbReference>
<comment type="catalytic activity">
    <reaction evidence="9 10">
        <text>Release of signal peptides from bacterial membrane prolipoproteins. Hydrolyzes -Xaa-Yaa-Zaa-|-(S,diacylglyceryl)Cys-, in which Xaa is hydrophobic (preferably Leu), and Yaa (Ala or Ser) and Zaa (Gly or Ala) have small, neutral side chains.</text>
        <dbReference type="EC" id="3.4.23.36"/>
    </reaction>
</comment>
<dbReference type="PRINTS" id="PR00781">
    <property type="entry name" value="LIPOSIGPTASE"/>
</dbReference>
<evidence type="ECO:0000256" key="10">
    <source>
        <dbReference type="RuleBase" id="RU000594"/>
    </source>
</evidence>
<dbReference type="GO" id="GO:0004190">
    <property type="term" value="F:aspartic-type endopeptidase activity"/>
    <property type="evidence" value="ECO:0007669"/>
    <property type="project" value="UniProtKB-UniRule"/>
</dbReference>
<dbReference type="Pfam" id="PF01252">
    <property type="entry name" value="Peptidase_A8"/>
    <property type="match status" value="1"/>
</dbReference>
<evidence type="ECO:0000256" key="1">
    <source>
        <dbReference type="ARBA" id="ARBA00006139"/>
    </source>
</evidence>
<evidence type="ECO:0000256" key="3">
    <source>
        <dbReference type="ARBA" id="ARBA00022670"/>
    </source>
</evidence>
<proteinExistence type="inferred from homology"/>
<dbReference type="EC" id="3.4.23.36" evidence="9"/>
<keyword evidence="2 9" id="KW-1003">Cell membrane</keyword>
<keyword evidence="6 9" id="KW-0378">Hydrolase</keyword>
<feature type="transmembrane region" description="Helical" evidence="9">
    <location>
        <begin position="153"/>
        <end position="174"/>
    </location>
</feature>
<dbReference type="KEGG" id="nav:JQS30_10575"/>
<reference evidence="13" key="1">
    <citation type="submission" date="2021-02" db="EMBL/GenBank/DDBJ databases">
        <title>Natronoglycomyces albus gen. nov., sp. nov, a haloalkaliphilic actinobacterium from a soda solonchak soil.</title>
        <authorList>
            <person name="Sorokin D.Y."/>
            <person name="Khijniak T.V."/>
            <person name="Zakharycheva A.P."/>
            <person name="Boueva O.V."/>
            <person name="Ariskina E.V."/>
            <person name="Hahnke R.L."/>
            <person name="Bunk B."/>
            <person name="Sproer C."/>
            <person name="Schumann P."/>
            <person name="Evtushenko L.I."/>
            <person name="Kublanov I.V."/>
        </authorList>
    </citation>
    <scope>NUCLEOTIDE SEQUENCE</scope>
    <source>
        <strain evidence="13">DSM 106290</strain>
    </source>
</reference>
<keyword evidence="4 9" id="KW-0812">Transmembrane</keyword>
<feature type="active site" evidence="9">
    <location>
        <position position="142"/>
    </location>
</feature>
<evidence type="ECO:0000256" key="9">
    <source>
        <dbReference type="HAMAP-Rule" id="MF_00161"/>
    </source>
</evidence>
<feature type="transmembrane region" description="Helical" evidence="9">
    <location>
        <begin position="83"/>
        <end position="101"/>
    </location>
</feature>
<evidence type="ECO:0000256" key="5">
    <source>
        <dbReference type="ARBA" id="ARBA00022750"/>
    </source>
</evidence>
<dbReference type="PANTHER" id="PTHR33695:SF1">
    <property type="entry name" value="LIPOPROTEIN SIGNAL PEPTIDASE"/>
    <property type="match status" value="1"/>
</dbReference>
<keyword evidence="7 9" id="KW-1133">Transmembrane helix</keyword>
<dbReference type="GO" id="GO:0006508">
    <property type="term" value="P:proteolysis"/>
    <property type="evidence" value="ECO:0007669"/>
    <property type="project" value="UniProtKB-KW"/>
</dbReference>
<dbReference type="InterPro" id="IPR001872">
    <property type="entry name" value="Peptidase_A8"/>
</dbReference>
<sequence length="223" mass="23787">MNTAQPDPTLESVGTQRRKSRSTRVLVSTFLSVAAVSVLIDVLTKVAAVHWLTDAPPKELLNGVLYLNLTRNPGAAFSMATDYTWVLAIIATIVVGVLLFLSTRIRNLPWAFALGLVLGGATGNLVDRIFREPGFMQGHVVDFVSVFDPAGRAFPIFNMADSSLVVGVILVVLLEFTGRPFSEPPAEDSRADTNAEADNASDVDDATLSAPAASDSESGETRP</sequence>
<feature type="transmembrane region" description="Helical" evidence="9">
    <location>
        <begin position="25"/>
        <end position="52"/>
    </location>
</feature>
<organism evidence="13 14">
    <name type="scientific">Natronoglycomyces albus</name>
    <dbReference type="NCBI Taxonomy" id="2811108"/>
    <lineage>
        <taxon>Bacteria</taxon>
        <taxon>Bacillati</taxon>
        <taxon>Actinomycetota</taxon>
        <taxon>Actinomycetes</taxon>
        <taxon>Glycomycetales</taxon>
        <taxon>Glycomycetaceae</taxon>
        <taxon>Natronoglycomyces</taxon>
    </lineage>
</organism>
<evidence type="ECO:0000256" key="2">
    <source>
        <dbReference type="ARBA" id="ARBA00022475"/>
    </source>
</evidence>
<evidence type="ECO:0000256" key="11">
    <source>
        <dbReference type="RuleBase" id="RU004181"/>
    </source>
</evidence>
<protein>
    <recommendedName>
        <fullName evidence="9">Lipoprotein signal peptidase</fullName>
        <ecNumber evidence="9">3.4.23.36</ecNumber>
    </recommendedName>
    <alternativeName>
        <fullName evidence="9">Prolipoprotein signal peptidase</fullName>
    </alternativeName>
    <alternativeName>
        <fullName evidence="9">Signal peptidase II</fullName>
        <shortName evidence="9">SPase II</shortName>
    </alternativeName>
</protein>
<dbReference type="RefSeq" id="WP_213170247.1">
    <property type="nucleotide sequence ID" value="NZ_CP070496.1"/>
</dbReference>
<dbReference type="UniPathway" id="UPA00665"/>
<name>A0A895XRL0_9ACTN</name>